<comment type="caution">
    <text evidence="2">The sequence shown here is derived from an EMBL/GenBank/DDBJ whole genome shotgun (WGS) entry which is preliminary data.</text>
</comment>
<keyword evidence="1" id="KW-0732">Signal</keyword>
<dbReference type="RefSeq" id="WP_200673221.1">
    <property type="nucleotide sequence ID" value="NZ_JAACYA010000001.1"/>
</dbReference>
<protein>
    <recommendedName>
        <fullName evidence="4">Phosphate-selective porin O and P</fullName>
    </recommendedName>
</protein>
<feature type="chain" id="PRO_5045166154" description="Phosphate-selective porin O and P" evidence="1">
    <location>
        <begin position="20"/>
        <end position="386"/>
    </location>
</feature>
<sequence length="386" mass="44524">MKKTLVTMALIGAVGSSFAGELKNPIIKKLYEKGILTKEEATQLEKDIYKKDRPVSTKAKKLKFGGKAYIGYTFKDKKNGTDEGGFEVRRGYFVTKYYFNKKDHFRFTFDVSWQYHKENSSEGKEISLKVKHLYLYKDISSIIPYTGFELGIAHTPWLDYEEHSGWWFRSISKTFFESSDGAHLLPSADAGIDFKTKTEYFSAEYGIFDGEGYDHIGRKDKGTKGNKPMIDGRLTWHVLGGGKKKPKPLSQTYANISLHALNSYNHRGSNDDLTVYQIHAVYNQPLFLVAGQYIKSDWYTNSENSGDGYSFNFEIRPILDHKISILGRYDHWNSDDNTKDRDQYIYGVAWHMNKYITWILNGITVDYDKGSSKDYTKYMITAEVHY</sequence>
<evidence type="ECO:0000313" key="2">
    <source>
        <dbReference type="EMBL" id="MBK3331819.1"/>
    </source>
</evidence>
<reference evidence="2 3" key="1">
    <citation type="journal article" date="2021" name="Syst. Appl. Microbiol.">
        <title>Persephonella atlantica sp. nov.: How to adapt to physico-chemical gradients in high temperature hydrothermal habitats.</title>
        <authorList>
            <person name="Francois D.X."/>
            <person name="Godfroy A."/>
            <person name="Mathien C."/>
            <person name="Aube J."/>
            <person name="Cathalot C."/>
            <person name="Lesongeur F."/>
            <person name="L'Haridon S."/>
            <person name="Philippon X."/>
            <person name="Roussel E.G."/>
        </authorList>
    </citation>
    <scope>NUCLEOTIDE SEQUENCE [LARGE SCALE GENOMIC DNA]</scope>
    <source>
        <strain evidence="2 3">MO1340</strain>
    </source>
</reference>
<accession>A0ABS1GFW9</accession>
<proteinExistence type="predicted"/>
<dbReference type="EMBL" id="JAACYA010000001">
    <property type="protein sequence ID" value="MBK3331819.1"/>
    <property type="molecule type" value="Genomic_DNA"/>
</dbReference>
<dbReference type="Proteomes" id="UP000772812">
    <property type="component" value="Unassembled WGS sequence"/>
</dbReference>
<feature type="signal peptide" evidence="1">
    <location>
        <begin position="1"/>
        <end position="19"/>
    </location>
</feature>
<gene>
    <name evidence="2" type="ORF">GWK41_01905</name>
</gene>
<dbReference type="SUPFAM" id="SSF56935">
    <property type="entry name" value="Porins"/>
    <property type="match status" value="1"/>
</dbReference>
<evidence type="ECO:0008006" key="4">
    <source>
        <dbReference type="Google" id="ProtNLM"/>
    </source>
</evidence>
<evidence type="ECO:0000256" key="1">
    <source>
        <dbReference type="SAM" id="SignalP"/>
    </source>
</evidence>
<evidence type="ECO:0000313" key="3">
    <source>
        <dbReference type="Proteomes" id="UP000772812"/>
    </source>
</evidence>
<organism evidence="2 3">
    <name type="scientific">Persephonella atlantica</name>
    <dbReference type="NCBI Taxonomy" id="2699429"/>
    <lineage>
        <taxon>Bacteria</taxon>
        <taxon>Pseudomonadati</taxon>
        <taxon>Aquificota</taxon>
        <taxon>Aquificia</taxon>
        <taxon>Aquificales</taxon>
        <taxon>Hydrogenothermaceae</taxon>
        <taxon>Persephonella</taxon>
    </lineage>
</organism>
<dbReference type="InterPro" id="IPR023614">
    <property type="entry name" value="Porin_dom_sf"/>
</dbReference>
<name>A0ABS1GFW9_9AQUI</name>
<keyword evidence="3" id="KW-1185">Reference proteome</keyword>
<dbReference type="Gene3D" id="2.40.160.10">
    <property type="entry name" value="Porin"/>
    <property type="match status" value="1"/>
</dbReference>